<keyword evidence="1" id="KW-1133">Transmembrane helix</keyword>
<dbReference type="Pfam" id="PF03929">
    <property type="entry name" value="PepSY_TM"/>
    <property type="match status" value="1"/>
</dbReference>
<feature type="transmembrane region" description="Helical" evidence="1">
    <location>
        <begin position="144"/>
        <end position="165"/>
    </location>
</feature>
<keyword evidence="3" id="KW-1185">Reference proteome</keyword>
<dbReference type="PANTHER" id="PTHR34219:SF1">
    <property type="entry name" value="PEPSY DOMAIN-CONTAINING PROTEIN"/>
    <property type="match status" value="1"/>
</dbReference>
<dbReference type="OrthoDB" id="9791166at2"/>
<proteinExistence type="predicted"/>
<feature type="transmembrane region" description="Helical" evidence="1">
    <location>
        <begin position="381"/>
        <end position="407"/>
    </location>
</feature>
<organism evidence="2 3">
    <name type="scientific">Pyruvatibacter mobilis</name>
    <dbReference type="NCBI Taxonomy" id="1712261"/>
    <lineage>
        <taxon>Bacteria</taxon>
        <taxon>Pseudomonadati</taxon>
        <taxon>Pseudomonadota</taxon>
        <taxon>Alphaproteobacteria</taxon>
        <taxon>Hyphomicrobiales</taxon>
        <taxon>Parvibaculaceae</taxon>
        <taxon>Pyruvatibacter</taxon>
    </lineage>
</organism>
<sequence>MAEAGNQYARLWRWHFYAGLIIAPVLIIMSVTGGMYLLQPQIEDALYGELLYLPDPHTGPVDHDALIATATTRLEAVRLHAYTPPQGPEHSAAVDLTTQTGDRLTAYLSPATGDILGTVAEDWRPMTLARKIHGGLMLGKPGDVIVELVACWTLVMVATGLFLWWPRKTRTVGTALPRAKIRGRAFWRDWHAVPGAWAGLWIAAIIVTGLPWSILWGGAYAAIGKATGEGLPAAIFTERPHSVSDAAMPDVTMNELVTRITAQSVPLAYKIDYPWFANGVYAVMPLRQIGQAEEMAYLFLDRRSGAVLTDLRWDDLGALGRASTIGVQFHEGRLFGPANQIINLAAILILIALALTGPVMWWKRRPKGKLAPPVVPRDTRLSIGVLTIATALALILPLFALSVLLILAGEWVWARRTGANA</sequence>
<feature type="transmembrane region" description="Helical" evidence="1">
    <location>
        <begin position="196"/>
        <end position="215"/>
    </location>
</feature>
<evidence type="ECO:0008006" key="4">
    <source>
        <dbReference type="Google" id="ProtNLM"/>
    </source>
</evidence>
<protein>
    <recommendedName>
        <fullName evidence="4">Iron-regulated membrane protein</fullName>
    </recommendedName>
</protein>
<name>A0A845QFP1_9HYPH</name>
<dbReference type="PANTHER" id="PTHR34219">
    <property type="entry name" value="IRON-REGULATED INNER MEMBRANE PROTEIN-RELATED"/>
    <property type="match status" value="1"/>
</dbReference>
<feature type="transmembrane region" description="Helical" evidence="1">
    <location>
        <begin position="16"/>
        <end position="38"/>
    </location>
</feature>
<reference evidence="2 3" key="1">
    <citation type="journal article" date="2016" name="Int. J. Syst. Evol. Microbiol.">
        <title>Pyruvatibacter mobilis gen. nov., sp. nov., a marine bacterium from the culture broth of Picochlorum sp. 122.</title>
        <authorList>
            <person name="Wang G."/>
            <person name="Tang M."/>
            <person name="Wu H."/>
            <person name="Dai S."/>
            <person name="Li T."/>
            <person name="Chen C."/>
            <person name="He H."/>
            <person name="Fan J."/>
            <person name="Xiang W."/>
            <person name="Li X."/>
        </authorList>
    </citation>
    <scope>NUCLEOTIDE SEQUENCE [LARGE SCALE GENOMIC DNA]</scope>
    <source>
        <strain evidence="2 3">GYP-11</strain>
    </source>
</reference>
<keyword evidence="1" id="KW-0472">Membrane</keyword>
<dbReference type="Proteomes" id="UP000470384">
    <property type="component" value="Unassembled WGS sequence"/>
</dbReference>
<gene>
    <name evidence="2" type="ORF">GTQ45_14345</name>
</gene>
<evidence type="ECO:0000256" key="1">
    <source>
        <dbReference type="SAM" id="Phobius"/>
    </source>
</evidence>
<dbReference type="AlphaFoldDB" id="A0A845QFP1"/>
<evidence type="ECO:0000313" key="2">
    <source>
        <dbReference type="EMBL" id="NBG96916.1"/>
    </source>
</evidence>
<accession>A0A845QFP1</accession>
<dbReference type="RefSeq" id="WP_160588913.1">
    <property type="nucleotide sequence ID" value="NZ_BMHN01000001.1"/>
</dbReference>
<comment type="caution">
    <text evidence="2">The sequence shown here is derived from an EMBL/GenBank/DDBJ whole genome shotgun (WGS) entry which is preliminary data.</text>
</comment>
<dbReference type="EMBL" id="WXYQ01000012">
    <property type="protein sequence ID" value="NBG96916.1"/>
    <property type="molecule type" value="Genomic_DNA"/>
</dbReference>
<feature type="transmembrane region" description="Helical" evidence="1">
    <location>
        <begin position="341"/>
        <end position="361"/>
    </location>
</feature>
<keyword evidence="1" id="KW-0812">Transmembrane</keyword>
<dbReference type="GeneID" id="300654241"/>
<dbReference type="InterPro" id="IPR005625">
    <property type="entry name" value="PepSY-ass_TM"/>
</dbReference>
<evidence type="ECO:0000313" key="3">
    <source>
        <dbReference type="Proteomes" id="UP000470384"/>
    </source>
</evidence>